<dbReference type="InterPro" id="IPR000394">
    <property type="entry name" value="RNA_pol_sigma_54"/>
</dbReference>
<dbReference type="GO" id="GO:0006352">
    <property type="term" value="P:DNA-templated transcription initiation"/>
    <property type="evidence" value="ECO:0007669"/>
    <property type="project" value="InterPro"/>
</dbReference>
<evidence type="ECO:0000313" key="11">
    <source>
        <dbReference type="EMBL" id="AGA66673.1"/>
    </source>
</evidence>
<dbReference type="Pfam" id="PF00309">
    <property type="entry name" value="Sigma54_AID"/>
    <property type="match status" value="1"/>
</dbReference>
<dbReference type="RefSeq" id="WP_015274534.1">
    <property type="nucleotide sequence ID" value="NC_019908.1"/>
</dbReference>
<dbReference type="GO" id="GO:0001216">
    <property type="term" value="F:DNA-binding transcription activator activity"/>
    <property type="evidence" value="ECO:0007669"/>
    <property type="project" value="InterPro"/>
</dbReference>
<keyword evidence="6" id="KW-0731">Sigma factor</keyword>
<gene>
    <name evidence="11" type="ORF">BPP43_07225</name>
</gene>
<protein>
    <submittedName>
        <fullName evidence="11">RNA polymerase sigma 54 subunit RpoN</fullName>
    </submittedName>
</protein>
<evidence type="ECO:0000256" key="1">
    <source>
        <dbReference type="ARBA" id="ARBA00008798"/>
    </source>
</evidence>
<dbReference type="Pfam" id="PF04552">
    <property type="entry name" value="Sigma54_DBD"/>
    <property type="match status" value="1"/>
</dbReference>
<evidence type="ECO:0000256" key="7">
    <source>
        <dbReference type="ARBA" id="ARBA00023125"/>
    </source>
</evidence>
<evidence type="ECO:0000256" key="2">
    <source>
        <dbReference type="ARBA" id="ARBA00022478"/>
    </source>
</evidence>
<keyword evidence="7" id="KW-0238">DNA-binding</keyword>
<dbReference type="PANTHER" id="PTHR32248:SF4">
    <property type="entry name" value="RNA POLYMERASE SIGMA-54 FACTOR"/>
    <property type="match status" value="1"/>
</dbReference>
<dbReference type="GO" id="GO:0016987">
    <property type="term" value="F:sigma factor activity"/>
    <property type="evidence" value="ECO:0007669"/>
    <property type="project" value="UniProtKB-KW"/>
</dbReference>
<dbReference type="PRINTS" id="PR00045">
    <property type="entry name" value="SIGMA54FCT"/>
</dbReference>
<feature type="domain" description="RNA polymerase sigma factor 54 core-binding" evidence="10">
    <location>
        <begin position="73"/>
        <end position="261"/>
    </location>
</feature>
<dbReference type="PROSITE" id="PS00718">
    <property type="entry name" value="SIGMA54_2"/>
    <property type="match status" value="1"/>
</dbReference>
<reference evidence="11 12" key="1">
    <citation type="journal article" date="2013" name="Genome Announc.">
        <title>Complete Genome Sequence of the Porcine Strain Brachyspira pilosicoli P43/6/78(T.).</title>
        <authorList>
            <person name="Lin C."/>
            <person name="den Bakker H.C."/>
            <person name="Suzuki H."/>
            <person name="Lefebure T."/>
            <person name="Ponnala L."/>
            <person name="Sun Q."/>
            <person name="Stanhope M.J."/>
            <person name="Wiedmann M."/>
            <person name="Duhamel G.E."/>
        </authorList>
    </citation>
    <scope>NUCLEOTIDE SEQUENCE [LARGE SCALE GENOMIC DNA]</scope>
    <source>
        <strain evidence="11 12">P43/6/78</strain>
    </source>
</reference>
<keyword evidence="4" id="KW-0548">Nucleotidyltransferase</keyword>
<comment type="similarity">
    <text evidence="1">Belongs to the sigma-54 factor family.</text>
</comment>
<evidence type="ECO:0000256" key="3">
    <source>
        <dbReference type="ARBA" id="ARBA00022679"/>
    </source>
</evidence>
<dbReference type="GO" id="GO:0000428">
    <property type="term" value="C:DNA-directed RNA polymerase complex"/>
    <property type="evidence" value="ECO:0007669"/>
    <property type="project" value="UniProtKB-KW"/>
</dbReference>
<sequence length="422" mass="48566">MSSSINLSTNIKTQLRHELRLNAQTKLWLDTISMPAIELKEKIEKEMEENPFLEYDFKNTSNKDIDNIIENTLQSEGESLFEHLKTQINIAFDNKKDIELAEHICSFIDKEGYIKTPYETISETLNANIKDVQRIINILKTFDPLGVCAKDIGECLSIQLKSRDDIEESIKEIAIKIVENFLKELGSKNYDYIANEINITKDKVLEALKIIQTLEPYPAREYNTTPIKYIVPEIFIFKENNEWVVKTNESFIKPLKISKKYSKLINEGKNSSREDINFLKEKKKMAESLINAVGERKKTLLKVGEGLLKFQLPFFENGKEFVKPLKLQDLSLEVSLSESTISRISNGKYLNTVWGTFSIKYFFSKELKGGVSSRAVKEIIKRIIKDSPAKLTDEKIRLILKSEGIDISRRTVAKYRLSSSIL</sequence>
<feature type="domain" description="RNA polymerase sigma factor 54 DNA-binding" evidence="9">
    <location>
        <begin position="278"/>
        <end position="417"/>
    </location>
</feature>
<dbReference type="PANTHER" id="PTHR32248">
    <property type="entry name" value="RNA POLYMERASE SIGMA-54 FACTOR"/>
    <property type="match status" value="1"/>
</dbReference>
<evidence type="ECO:0000256" key="4">
    <source>
        <dbReference type="ARBA" id="ARBA00022695"/>
    </source>
</evidence>
<keyword evidence="8" id="KW-0804">Transcription</keyword>
<name>A0A3B6VL90_BRAPL</name>
<keyword evidence="3" id="KW-0808">Transferase</keyword>
<evidence type="ECO:0000256" key="6">
    <source>
        <dbReference type="ARBA" id="ARBA00023082"/>
    </source>
</evidence>
<dbReference type="InterPro" id="IPR007046">
    <property type="entry name" value="RNA_pol_sigma_54_core-bd"/>
</dbReference>
<dbReference type="Gene3D" id="1.10.10.60">
    <property type="entry name" value="Homeodomain-like"/>
    <property type="match status" value="1"/>
</dbReference>
<evidence type="ECO:0000313" key="12">
    <source>
        <dbReference type="Proteomes" id="UP000010793"/>
    </source>
</evidence>
<dbReference type="InterPro" id="IPR038709">
    <property type="entry name" value="RpoN_core-bd_sf"/>
</dbReference>
<dbReference type="PIRSF" id="PIRSF000774">
    <property type="entry name" value="RpoN"/>
    <property type="match status" value="1"/>
</dbReference>
<evidence type="ECO:0000256" key="8">
    <source>
        <dbReference type="ARBA" id="ARBA00023163"/>
    </source>
</evidence>
<keyword evidence="2" id="KW-0240">DNA-directed RNA polymerase</keyword>
<evidence type="ECO:0000259" key="10">
    <source>
        <dbReference type="Pfam" id="PF04963"/>
    </source>
</evidence>
<dbReference type="GO" id="GO:0003677">
    <property type="term" value="F:DNA binding"/>
    <property type="evidence" value="ECO:0007669"/>
    <property type="project" value="UniProtKB-KW"/>
</dbReference>
<keyword evidence="5" id="KW-0805">Transcription regulation</keyword>
<dbReference type="Gene3D" id="1.10.10.1330">
    <property type="entry name" value="RNA polymerase sigma-54 factor, core-binding domain"/>
    <property type="match status" value="1"/>
</dbReference>
<accession>A0A3B6VL90</accession>
<dbReference type="NCBIfam" id="TIGR02395">
    <property type="entry name" value="rpoN_sigma"/>
    <property type="match status" value="1"/>
</dbReference>
<dbReference type="Pfam" id="PF04963">
    <property type="entry name" value="Sigma54_CBD"/>
    <property type="match status" value="1"/>
</dbReference>
<dbReference type="PROSITE" id="PS50044">
    <property type="entry name" value="SIGMA54_3"/>
    <property type="match status" value="1"/>
</dbReference>
<dbReference type="EMBL" id="CP002873">
    <property type="protein sequence ID" value="AGA66673.1"/>
    <property type="molecule type" value="Genomic_DNA"/>
</dbReference>
<dbReference type="InterPro" id="IPR007634">
    <property type="entry name" value="RNA_pol_sigma_54_DNA-bd"/>
</dbReference>
<organism evidence="11 12">
    <name type="scientific">Brachyspira pilosicoli P43/6/78</name>
    <dbReference type="NCBI Taxonomy" id="1042417"/>
    <lineage>
        <taxon>Bacteria</taxon>
        <taxon>Pseudomonadati</taxon>
        <taxon>Spirochaetota</taxon>
        <taxon>Spirochaetia</taxon>
        <taxon>Brachyspirales</taxon>
        <taxon>Brachyspiraceae</taxon>
        <taxon>Brachyspira</taxon>
    </lineage>
</organism>
<dbReference type="GO" id="GO:0016779">
    <property type="term" value="F:nucleotidyltransferase activity"/>
    <property type="evidence" value="ECO:0007669"/>
    <property type="project" value="UniProtKB-KW"/>
</dbReference>
<dbReference type="AlphaFoldDB" id="A0A3B6VL90"/>
<proteinExistence type="inferred from homology"/>
<keyword evidence="12" id="KW-1185">Reference proteome</keyword>
<evidence type="ECO:0000259" key="9">
    <source>
        <dbReference type="Pfam" id="PF04552"/>
    </source>
</evidence>
<dbReference type="KEGG" id="bpip:BPP43_07225"/>
<evidence type="ECO:0000256" key="5">
    <source>
        <dbReference type="ARBA" id="ARBA00023015"/>
    </source>
</evidence>
<dbReference type="Proteomes" id="UP000010793">
    <property type="component" value="Chromosome"/>
</dbReference>